<evidence type="ECO:0000313" key="4">
    <source>
        <dbReference type="Proteomes" id="UP000322214"/>
    </source>
</evidence>
<dbReference type="PANTHER" id="PTHR37957">
    <property type="entry name" value="BLR7070 PROTEIN"/>
    <property type="match status" value="1"/>
</dbReference>
<dbReference type="STRING" id="980251.GCA_001642875_03790"/>
<dbReference type="RefSeq" id="WP_084417320.1">
    <property type="nucleotide sequence ID" value="NZ_CP042912.1"/>
</dbReference>
<dbReference type="SUPFAM" id="SSF101898">
    <property type="entry name" value="NHL repeat"/>
    <property type="match status" value="1"/>
</dbReference>
<sequence length="424" mass="46101" precursor="true">MQNSRLRFTLVAALAVCFGPASVLLSDVVANENEVPSVKFLGVAEIAGDAVDLSGLNQTLVPTEGTSSDVVPDGRTFSNNMLGGISAITWTGEGDVYWMLPDRGPLDGAVDWYCRVQKVRVIVDAEGDSPVRTELIETVLLRDKRGMAFTGYASAFEPSDNRTQRLDPEGIRVGANGNFFISDEYGPRVIEFAADGSFVQEFEVPQRYLVANPDVSKPTENPKNHSGRATNRGMEGLAISADGQRLFGLMQSPLLQDAHRATLEDKPKGLNCRLPSFNVDGEFGEEFLYHLDAESNKLNEILSCGANRFVVIERDGEAGDEAKFKKLMLVSTKSASDVSSIDQLPATELPSDVTPVAKSELIDLLDERWGLSGEKMPEKIEGLAFGPNVDAQHRLLLVASDNDFIPEQATVIYAFAVPVSALER</sequence>
<dbReference type="Proteomes" id="UP000322214">
    <property type="component" value="Chromosome"/>
</dbReference>
<dbReference type="OrthoDB" id="9803927at2"/>
<accession>A0A5B9PFM9</accession>
<proteinExistence type="predicted"/>
<dbReference type="PANTHER" id="PTHR37957:SF1">
    <property type="entry name" value="PHYTASE-LIKE DOMAIN-CONTAINING PROTEIN"/>
    <property type="match status" value="1"/>
</dbReference>
<keyword evidence="4" id="KW-1185">Reference proteome</keyword>
<evidence type="ECO:0000256" key="1">
    <source>
        <dbReference type="SAM" id="SignalP"/>
    </source>
</evidence>
<feature type="chain" id="PRO_5022813977" description="Phytase-like domain-containing protein" evidence="1">
    <location>
        <begin position="26"/>
        <end position="424"/>
    </location>
</feature>
<dbReference type="InterPro" id="IPR027372">
    <property type="entry name" value="Phytase-like_dom"/>
</dbReference>
<dbReference type="KEGG" id="mff:MFFC18_51720"/>
<keyword evidence="1" id="KW-0732">Signal</keyword>
<organism evidence="3 4">
    <name type="scientific">Mariniblastus fucicola</name>
    <dbReference type="NCBI Taxonomy" id="980251"/>
    <lineage>
        <taxon>Bacteria</taxon>
        <taxon>Pseudomonadati</taxon>
        <taxon>Planctomycetota</taxon>
        <taxon>Planctomycetia</taxon>
        <taxon>Pirellulales</taxon>
        <taxon>Pirellulaceae</taxon>
        <taxon>Mariniblastus</taxon>
    </lineage>
</organism>
<feature type="domain" description="Phytase-like" evidence="2">
    <location>
        <begin position="82"/>
        <end position="404"/>
    </location>
</feature>
<dbReference type="AlphaFoldDB" id="A0A5B9PFM9"/>
<reference evidence="3 4" key="1">
    <citation type="submission" date="2019-08" db="EMBL/GenBank/DDBJ databases">
        <title>Deep-cultivation of Planctomycetes and their phenomic and genomic characterization uncovers novel biology.</title>
        <authorList>
            <person name="Wiegand S."/>
            <person name="Jogler M."/>
            <person name="Boedeker C."/>
            <person name="Pinto D."/>
            <person name="Vollmers J."/>
            <person name="Rivas-Marin E."/>
            <person name="Kohn T."/>
            <person name="Peeters S.H."/>
            <person name="Heuer A."/>
            <person name="Rast P."/>
            <person name="Oberbeckmann S."/>
            <person name="Bunk B."/>
            <person name="Jeske O."/>
            <person name="Meyerdierks A."/>
            <person name="Storesund J.E."/>
            <person name="Kallscheuer N."/>
            <person name="Luecker S."/>
            <person name="Lage O.M."/>
            <person name="Pohl T."/>
            <person name="Merkel B.J."/>
            <person name="Hornburger P."/>
            <person name="Mueller R.-W."/>
            <person name="Bruemmer F."/>
            <person name="Labrenz M."/>
            <person name="Spormann A.M."/>
            <person name="Op den Camp H."/>
            <person name="Overmann J."/>
            <person name="Amann R."/>
            <person name="Jetten M.S.M."/>
            <person name="Mascher T."/>
            <person name="Medema M.H."/>
            <person name="Devos D.P."/>
            <person name="Kaster A.-K."/>
            <person name="Ovreas L."/>
            <person name="Rohde M."/>
            <person name="Galperin M.Y."/>
            <person name="Jogler C."/>
        </authorList>
    </citation>
    <scope>NUCLEOTIDE SEQUENCE [LARGE SCALE GENOMIC DNA]</scope>
    <source>
        <strain evidence="3 4">FC18</strain>
    </source>
</reference>
<gene>
    <name evidence="3" type="ORF">MFFC18_51720</name>
</gene>
<evidence type="ECO:0000313" key="3">
    <source>
        <dbReference type="EMBL" id="QEG25248.1"/>
    </source>
</evidence>
<dbReference type="Gene3D" id="2.120.10.30">
    <property type="entry name" value="TolB, C-terminal domain"/>
    <property type="match status" value="1"/>
</dbReference>
<name>A0A5B9PFM9_9BACT</name>
<dbReference type="EMBL" id="CP042912">
    <property type="protein sequence ID" value="QEG25248.1"/>
    <property type="molecule type" value="Genomic_DNA"/>
</dbReference>
<feature type="signal peptide" evidence="1">
    <location>
        <begin position="1"/>
        <end position="25"/>
    </location>
</feature>
<evidence type="ECO:0000259" key="2">
    <source>
        <dbReference type="Pfam" id="PF13449"/>
    </source>
</evidence>
<dbReference type="InterPro" id="IPR011042">
    <property type="entry name" value="6-blade_b-propeller_TolB-like"/>
</dbReference>
<dbReference type="Pfam" id="PF13449">
    <property type="entry name" value="Phytase-like"/>
    <property type="match status" value="1"/>
</dbReference>
<protein>
    <recommendedName>
        <fullName evidence="2">Phytase-like domain-containing protein</fullName>
    </recommendedName>
</protein>